<dbReference type="EMBL" id="SRLO01000024">
    <property type="protein sequence ID" value="TNN84887.1"/>
    <property type="molecule type" value="Genomic_DNA"/>
</dbReference>
<organism evidence="1 2">
    <name type="scientific">Liparis tanakae</name>
    <name type="common">Tanaka's snailfish</name>
    <dbReference type="NCBI Taxonomy" id="230148"/>
    <lineage>
        <taxon>Eukaryota</taxon>
        <taxon>Metazoa</taxon>
        <taxon>Chordata</taxon>
        <taxon>Craniata</taxon>
        <taxon>Vertebrata</taxon>
        <taxon>Euteleostomi</taxon>
        <taxon>Actinopterygii</taxon>
        <taxon>Neopterygii</taxon>
        <taxon>Teleostei</taxon>
        <taxon>Neoteleostei</taxon>
        <taxon>Acanthomorphata</taxon>
        <taxon>Eupercaria</taxon>
        <taxon>Perciformes</taxon>
        <taxon>Cottioidei</taxon>
        <taxon>Cottales</taxon>
        <taxon>Liparidae</taxon>
        <taxon>Liparis</taxon>
    </lineage>
</organism>
<protein>
    <submittedName>
        <fullName evidence="1">Uncharacterized protein</fullName>
    </submittedName>
</protein>
<reference evidence="1 2" key="1">
    <citation type="submission" date="2019-03" db="EMBL/GenBank/DDBJ databases">
        <title>First draft genome of Liparis tanakae, snailfish: a comprehensive survey of snailfish specific genes.</title>
        <authorList>
            <person name="Kim W."/>
            <person name="Song I."/>
            <person name="Jeong J.-H."/>
            <person name="Kim D."/>
            <person name="Kim S."/>
            <person name="Ryu S."/>
            <person name="Song J.Y."/>
            <person name="Lee S.K."/>
        </authorList>
    </citation>
    <scope>NUCLEOTIDE SEQUENCE [LARGE SCALE GENOMIC DNA]</scope>
    <source>
        <tissue evidence="1">Muscle</tissue>
    </source>
</reference>
<dbReference type="Proteomes" id="UP000314294">
    <property type="component" value="Unassembled WGS sequence"/>
</dbReference>
<sequence>MVPFHSVSSTCGCLLEANPRGYGSVTFSVVLSCSACLRQLGKQSPLDDLHIQWGSQATAEPVAVVSRVLQMNNTGYKKRGTLVLPLKPQLPPLTLSAPVLLRLYP</sequence>
<gene>
    <name evidence="1" type="ORF">EYF80_004932</name>
</gene>
<dbReference type="AlphaFoldDB" id="A0A4Z2J4E2"/>
<name>A0A4Z2J4E2_9TELE</name>
<evidence type="ECO:0000313" key="2">
    <source>
        <dbReference type="Proteomes" id="UP000314294"/>
    </source>
</evidence>
<proteinExistence type="predicted"/>
<keyword evidence="2" id="KW-1185">Reference proteome</keyword>
<evidence type="ECO:0000313" key="1">
    <source>
        <dbReference type="EMBL" id="TNN84887.1"/>
    </source>
</evidence>
<comment type="caution">
    <text evidence="1">The sequence shown here is derived from an EMBL/GenBank/DDBJ whole genome shotgun (WGS) entry which is preliminary data.</text>
</comment>
<accession>A0A4Z2J4E2</accession>